<comment type="caution">
    <text evidence="2">The sequence shown here is derived from an EMBL/GenBank/DDBJ whole genome shotgun (WGS) entry which is preliminary data.</text>
</comment>
<feature type="domain" description="PseI/NeuA/B-like" evidence="1">
    <location>
        <begin position="23"/>
        <end position="261"/>
    </location>
</feature>
<dbReference type="GO" id="GO:0016051">
    <property type="term" value="P:carbohydrate biosynthetic process"/>
    <property type="evidence" value="ECO:0007669"/>
    <property type="project" value="InterPro"/>
</dbReference>
<reference evidence="2" key="1">
    <citation type="journal article" date="2015" name="Nature">
        <title>Complex archaea that bridge the gap between prokaryotes and eukaryotes.</title>
        <authorList>
            <person name="Spang A."/>
            <person name="Saw J.H."/>
            <person name="Jorgensen S.L."/>
            <person name="Zaremba-Niedzwiedzka K."/>
            <person name="Martijn J."/>
            <person name="Lind A.E."/>
            <person name="van Eijk R."/>
            <person name="Schleper C."/>
            <person name="Guy L."/>
            <person name="Ettema T.J."/>
        </authorList>
    </citation>
    <scope>NUCLEOTIDE SEQUENCE</scope>
</reference>
<sequence length="297" mass="34155">MSVEIVAEFTTNHLGNMTLLHRMVQKAKAAGADSVKLQRKDIDAFYTQEQLDRPYASPCGKTYREYREAFELFGNDWQEVFWWCEGNKIPWFVTPQDLLSLEWAVGPCYCGESRIKLSSTNARNREFVQHAANVIPTDYEIVVSVAGQTLPEIERIVNLFRDHCRLWILHCVAEYPCPPERLRLGNIAELRKHFGCDQIHIGYSGHEVGYLPTLAAVEQFGAEMIERHFCMSRNSFAHHIECSLEPDEFKAMVDAVRDAHDNGNQAAYESVPAEAYRTEFGISEQERPFLENQQYGR</sequence>
<dbReference type="PANTHER" id="PTHR42966">
    <property type="entry name" value="N-ACETYLNEURAMINATE SYNTHASE"/>
    <property type="match status" value="1"/>
</dbReference>
<dbReference type="InterPro" id="IPR013785">
    <property type="entry name" value="Aldolase_TIM"/>
</dbReference>
<proteinExistence type="predicted"/>
<gene>
    <name evidence="2" type="ORF">LCGC14_0336220</name>
</gene>
<evidence type="ECO:0000313" key="2">
    <source>
        <dbReference type="EMBL" id="KKN79767.1"/>
    </source>
</evidence>
<organism evidence="2">
    <name type="scientific">marine sediment metagenome</name>
    <dbReference type="NCBI Taxonomy" id="412755"/>
    <lineage>
        <taxon>unclassified sequences</taxon>
        <taxon>metagenomes</taxon>
        <taxon>ecological metagenomes</taxon>
    </lineage>
</organism>
<dbReference type="EMBL" id="LAZR01000242">
    <property type="protein sequence ID" value="KKN79767.1"/>
    <property type="molecule type" value="Genomic_DNA"/>
</dbReference>
<dbReference type="InterPro" id="IPR051690">
    <property type="entry name" value="PseI-like"/>
</dbReference>
<dbReference type="SUPFAM" id="SSF51569">
    <property type="entry name" value="Aldolase"/>
    <property type="match status" value="1"/>
</dbReference>
<dbReference type="PANTHER" id="PTHR42966:SF1">
    <property type="entry name" value="SIALIC ACID SYNTHASE"/>
    <property type="match status" value="1"/>
</dbReference>
<dbReference type="GO" id="GO:0047444">
    <property type="term" value="F:N-acylneuraminate-9-phosphate synthase activity"/>
    <property type="evidence" value="ECO:0007669"/>
    <property type="project" value="TreeGrafter"/>
</dbReference>
<dbReference type="Pfam" id="PF03102">
    <property type="entry name" value="NeuB"/>
    <property type="match status" value="1"/>
</dbReference>
<evidence type="ECO:0000259" key="1">
    <source>
        <dbReference type="Pfam" id="PF03102"/>
    </source>
</evidence>
<protein>
    <recommendedName>
        <fullName evidence="1">PseI/NeuA/B-like domain-containing protein</fullName>
    </recommendedName>
</protein>
<dbReference type="InterPro" id="IPR013132">
    <property type="entry name" value="PseI/NeuA/B-like_N"/>
</dbReference>
<dbReference type="Gene3D" id="3.20.20.70">
    <property type="entry name" value="Aldolase class I"/>
    <property type="match status" value="1"/>
</dbReference>
<dbReference type="AlphaFoldDB" id="A0A0F9TXW5"/>
<name>A0A0F9TXW5_9ZZZZ</name>
<accession>A0A0F9TXW5</accession>